<keyword evidence="1" id="KW-1185">Reference proteome</keyword>
<accession>A0A1I8AKV4</accession>
<evidence type="ECO:0000313" key="2">
    <source>
        <dbReference type="WBParaSite" id="L893_g665.t2"/>
    </source>
</evidence>
<reference evidence="2" key="1">
    <citation type="submission" date="2016-11" db="UniProtKB">
        <authorList>
            <consortium name="WormBaseParasite"/>
        </authorList>
    </citation>
    <scope>IDENTIFICATION</scope>
</reference>
<dbReference type="Proteomes" id="UP000095287">
    <property type="component" value="Unplaced"/>
</dbReference>
<name>A0A1I8AKV4_9BILA</name>
<protein>
    <submittedName>
        <fullName evidence="2">TFIIS central domain-containing protein</fullName>
    </submittedName>
</protein>
<organism evidence="1 2">
    <name type="scientific">Steinernema glaseri</name>
    <dbReference type="NCBI Taxonomy" id="37863"/>
    <lineage>
        <taxon>Eukaryota</taxon>
        <taxon>Metazoa</taxon>
        <taxon>Ecdysozoa</taxon>
        <taxon>Nematoda</taxon>
        <taxon>Chromadorea</taxon>
        <taxon>Rhabditida</taxon>
        <taxon>Tylenchina</taxon>
        <taxon>Panagrolaimomorpha</taxon>
        <taxon>Strongyloidoidea</taxon>
        <taxon>Steinernematidae</taxon>
        <taxon>Steinernema</taxon>
    </lineage>
</organism>
<dbReference type="WBParaSite" id="L893_g665.t2">
    <property type="protein sequence ID" value="L893_g665.t2"/>
    <property type="gene ID" value="L893_g665"/>
</dbReference>
<proteinExistence type="predicted"/>
<sequence length="70" mass="7986">MEGLSKAKDPERQALGIWKLSMEERDKLEDLEATEEAVHGRTMQGKGQRERCPCSQMTPKFEVCGRSDFV</sequence>
<evidence type="ECO:0000313" key="1">
    <source>
        <dbReference type="Proteomes" id="UP000095287"/>
    </source>
</evidence>
<dbReference type="AlphaFoldDB" id="A0A1I8AKV4"/>